<dbReference type="InterPro" id="IPR043128">
    <property type="entry name" value="Rev_trsase/Diguanyl_cyclase"/>
</dbReference>
<evidence type="ECO:0000259" key="9">
    <source>
        <dbReference type="PROSITE" id="PS50839"/>
    </source>
</evidence>
<dbReference type="OrthoDB" id="73375at2"/>
<dbReference type="InterPro" id="IPR000160">
    <property type="entry name" value="GGDEF_dom"/>
</dbReference>
<dbReference type="SMART" id="SM00267">
    <property type="entry name" value="GGDEF"/>
    <property type="match status" value="1"/>
</dbReference>
<evidence type="ECO:0000256" key="3">
    <source>
        <dbReference type="ARBA" id="ARBA00012528"/>
    </source>
</evidence>
<dbReference type="GO" id="GO:0052621">
    <property type="term" value="F:diguanylate cyclase activity"/>
    <property type="evidence" value="ECO:0007669"/>
    <property type="project" value="UniProtKB-EC"/>
</dbReference>
<dbReference type="RefSeq" id="WP_136852312.1">
    <property type="nucleotide sequence ID" value="NZ_SWCI01000003.1"/>
</dbReference>
<dbReference type="InterPro" id="IPR050469">
    <property type="entry name" value="Diguanylate_Cyclase"/>
</dbReference>
<evidence type="ECO:0000259" key="10">
    <source>
        <dbReference type="PROSITE" id="PS50887"/>
    </source>
</evidence>
<dbReference type="Gene3D" id="3.30.70.270">
    <property type="match status" value="1"/>
</dbReference>
<reference evidence="11 12" key="1">
    <citation type="submission" date="2019-04" db="EMBL/GenBank/DDBJ databases">
        <authorList>
            <person name="Hwang J.C."/>
        </authorList>
    </citation>
    <scope>NUCLEOTIDE SEQUENCE [LARGE SCALE GENOMIC DNA]</scope>
    <source>
        <strain evidence="11 12">IMCC35001</strain>
    </source>
</reference>
<dbReference type="InterPro" id="IPR042240">
    <property type="entry name" value="CHASE_sf"/>
</dbReference>
<evidence type="ECO:0000256" key="6">
    <source>
        <dbReference type="ARBA" id="ARBA00023136"/>
    </source>
</evidence>
<dbReference type="Proteomes" id="UP000305674">
    <property type="component" value="Unassembled WGS sequence"/>
</dbReference>
<dbReference type="Pfam" id="PF00990">
    <property type="entry name" value="GGDEF"/>
    <property type="match status" value="1"/>
</dbReference>
<feature type="transmembrane region" description="Helical" evidence="8">
    <location>
        <begin position="299"/>
        <end position="320"/>
    </location>
</feature>
<dbReference type="PROSITE" id="PS50887">
    <property type="entry name" value="GGDEF"/>
    <property type="match status" value="1"/>
</dbReference>
<dbReference type="EMBL" id="SWCI01000003">
    <property type="protein sequence ID" value="TKB49762.1"/>
    <property type="molecule type" value="Genomic_DNA"/>
</dbReference>
<protein>
    <recommendedName>
        <fullName evidence="3">diguanylate cyclase</fullName>
        <ecNumber evidence="3">2.7.7.65</ecNumber>
    </recommendedName>
</protein>
<dbReference type="InterPro" id="IPR006189">
    <property type="entry name" value="CHASE_dom"/>
</dbReference>
<evidence type="ECO:0000256" key="2">
    <source>
        <dbReference type="ARBA" id="ARBA00004370"/>
    </source>
</evidence>
<dbReference type="GO" id="GO:0005886">
    <property type="term" value="C:plasma membrane"/>
    <property type="evidence" value="ECO:0007669"/>
    <property type="project" value="TreeGrafter"/>
</dbReference>
<dbReference type="Gene3D" id="3.30.450.350">
    <property type="entry name" value="CHASE domain"/>
    <property type="match status" value="1"/>
</dbReference>
<dbReference type="Pfam" id="PF03924">
    <property type="entry name" value="CHASE"/>
    <property type="match status" value="1"/>
</dbReference>
<feature type="domain" description="CHASE" evidence="9">
    <location>
        <begin position="69"/>
        <end position="231"/>
    </location>
</feature>
<dbReference type="SUPFAM" id="SSF55073">
    <property type="entry name" value="Nucleotide cyclase"/>
    <property type="match status" value="1"/>
</dbReference>
<evidence type="ECO:0000313" key="12">
    <source>
        <dbReference type="Proteomes" id="UP000305674"/>
    </source>
</evidence>
<comment type="cofactor">
    <cofactor evidence="1">
        <name>Mg(2+)</name>
        <dbReference type="ChEBI" id="CHEBI:18420"/>
    </cofactor>
</comment>
<dbReference type="PANTHER" id="PTHR45138:SF9">
    <property type="entry name" value="DIGUANYLATE CYCLASE DGCM-RELATED"/>
    <property type="match status" value="1"/>
</dbReference>
<evidence type="ECO:0000256" key="8">
    <source>
        <dbReference type="SAM" id="Phobius"/>
    </source>
</evidence>
<dbReference type="CDD" id="cd01949">
    <property type="entry name" value="GGDEF"/>
    <property type="match status" value="1"/>
</dbReference>
<keyword evidence="12" id="KW-1185">Reference proteome</keyword>
<dbReference type="SMART" id="SM01079">
    <property type="entry name" value="CHASE"/>
    <property type="match status" value="1"/>
</dbReference>
<keyword evidence="5 8" id="KW-1133">Transmembrane helix</keyword>
<dbReference type="PANTHER" id="PTHR45138">
    <property type="entry name" value="REGULATORY COMPONENTS OF SENSORY TRANSDUCTION SYSTEM"/>
    <property type="match status" value="1"/>
</dbReference>
<organism evidence="11 12">
    <name type="scientific">Ferrimonas sediminicola</name>
    <dbReference type="NCBI Taxonomy" id="2569538"/>
    <lineage>
        <taxon>Bacteria</taxon>
        <taxon>Pseudomonadati</taxon>
        <taxon>Pseudomonadota</taxon>
        <taxon>Gammaproteobacteria</taxon>
        <taxon>Alteromonadales</taxon>
        <taxon>Ferrimonadaceae</taxon>
        <taxon>Ferrimonas</taxon>
    </lineage>
</organism>
<evidence type="ECO:0000256" key="7">
    <source>
        <dbReference type="ARBA" id="ARBA00034247"/>
    </source>
</evidence>
<evidence type="ECO:0000256" key="5">
    <source>
        <dbReference type="ARBA" id="ARBA00022989"/>
    </source>
</evidence>
<feature type="domain" description="GGDEF" evidence="10">
    <location>
        <begin position="381"/>
        <end position="517"/>
    </location>
</feature>
<comment type="catalytic activity">
    <reaction evidence="7">
        <text>2 GTP = 3',3'-c-di-GMP + 2 diphosphate</text>
        <dbReference type="Rhea" id="RHEA:24898"/>
        <dbReference type="ChEBI" id="CHEBI:33019"/>
        <dbReference type="ChEBI" id="CHEBI:37565"/>
        <dbReference type="ChEBI" id="CHEBI:58805"/>
        <dbReference type="EC" id="2.7.7.65"/>
    </reaction>
</comment>
<dbReference type="GO" id="GO:0043709">
    <property type="term" value="P:cell adhesion involved in single-species biofilm formation"/>
    <property type="evidence" value="ECO:0007669"/>
    <property type="project" value="TreeGrafter"/>
</dbReference>
<keyword evidence="6 8" id="KW-0472">Membrane</keyword>
<evidence type="ECO:0000256" key="1">
    <source>
        <dbReference type="ARBA" id="ARBA00001946"/>
    </source>
</evidence>
<dbReference type="PROSITE" id="PS50839">
    <property type="entry name" value="CHASE"/>
    <property type="match status" value="1"/>
</dbReference>
<dbReference type="NCBIfam" id="TIGR00254">
    <property type="entry name" value="GGDEF"/>
    <property type="match status" value="1"/>
</dbReference>
<sequence length="525" mass="59645">MKSERWGITSLVLVGVLSMTWLAFRLYQAEQFTLEREFDHYASNQARQIKWRIDSSLSVLNYLSTLYQGSSSVTAEEFELVADGILARQRELKALEWVPRVEEGERERYERAMRDRFADYSFTEMDGGKRVVAKRRAEYFPVYYLRPFSGNEARLGMDLSQDTELLEVLRRAMEGGELLLSPMSLDASFGKVVVAVMPIYHSQPLTDASRKKLLKGYLLGVFQLEGLLHDLVLDGHRANIEFQIWDTTGDHRRQLLGGPVHPRDIGDRTKEFVFDNLAGRRWQLVTMANGNFFAAKRSLAPYVVGLGGSVAVLAVGGLLWQMRRRNHEVEAMVRARTEELNRVNQQLTRQSLTDGLTQVANRRQFDTWLSQEWESARRTGKPITLFVIDVDLFKNYNDRYGHLAGDRVLKKIARVLSSQLNRPRDLLARYGGEEFAAVLPETGRKAVKFADSLRAMVEALGIPHEGSDICGYVTISVGVATVVPEVDQTPEQFFELADQALYKAKSQGRNQVAYHNQERGDLSLG</sequence>
<comment type="caution">
    <text evidence="11">The sequence shown here is derived from an EMBL/GenBank/DDBJ whole genome shotgun (WGS) entry which is preliminary data.</text>
</comment>
<dbReference type="GO" id="GO:1902201">
    <property type="term" value="P:negative regulation of bacterial-type flagellum-dependent cell motility"/>
    <property type="evidence" value="ECO:0007669"/>
    <property type="project" value="TreeGrafter"/>
</dbReference>
<comment type="subcellular location">
    <subcellularLocation>
        <location evidence="2">Membrane</location>
    </subcellularLocation>
</comment>
<dbReference type="FunFam" id="3.30.70.270:FF:000001">
    <property type="entry name" value="Diguanylate cyclase domain protein"/>
    <property type="match status" value="1"/>
</dbReference>
<accession>A0A4U1BGC1</accession>
<keyword evidence="4 8" id="KW-0812">Transmembrane</keyword>
<dbReference type="GO" id="GO:0007165">
    <property type="term" value="P:signal transduction"/>
    <property type="evidence" value="ECO:0007669"/>
    <property type="project" value="UniProtKB-ARBA"/>
</dbReference>
<name>A0A4U1BGC1_9GAMM</name>
<dbReference type="EC" id="2.7.7.65" evidence="3"/>
<dbReference type="InterPro" id="IPR029787">
    <property type="entry name" value="Nucleotide_cyclase"/>
</dbReference>
<evidence type="ECO:0000256" key="4">
    <source>
        <dbReference type="ARBA" id="ARBA00022692"/>
    </source>
</evidence>
<gene>
    <name evidence="11" type="ORF">FCL40_06280</name>
</gene>
<proteinExistence type="predicted"/>
<evidence type="ECO:0000313" key="11">
    <source>
        <dbReference type="EMBL" id="TKB49762.1"/>
    </source>
</evidence>
<dbReference type="AlphaFoldDB" id="A0A4U1BGC1"/>